<dbReference type="Proteomes" id="UP001266305">
    <property type="component" value="Unassembled WGS sequence"/>
</dbReference>
<comment type="subcellular location">
    <subcellularLocation>
        <location evidence="1">Cell projection</location>
        <location evidence="1">Cilium</location>
    </subcellularLocation>
    <subcellularLocation>
        <location evidence="2">Cytoplasm</location>
    </subcellularLocation>
</comment>
<evidence type="ECO:0000256" key="6">
    <source>
        <dbReference type="SAM" id="MobiDB-lite"/>
    </source>
</evidence>
<name>A0ABQ9VGF5_SAGOE</name>
<accession>A0ABQ9VGF5</accession>
<keyword evidence="4" id="KW-0969">Cilium</keyword>
<protein>
    <submittedName>
        <fullName evidence="8">Cilia- and flagella-associated protein 65</fullName>
    </submittedName>
</protein>
<dbReference type="InterPro" id="IPR013783">
    <property type="entry name" value="Ig-like_fold"/>
</dbReference>
<sequence>MDNQMHSPKKQERVKKRVIWGIEVAEELHWKGWELGKETTRSLVLKNRSLKLQKIKYSLGSPTSVLRDSLNLGSPSLSLSPSGLQPCQRPPKTKFFFTVIPQPIFLSPGITLTLPIVFRPLEEKEYVDQLWFEKAEGIFCVGLRATLPCHRLICPPSLQLPMCAVGDTTEACFCLDNVGDLPTFFTWEFSSPFQMLPTMGLLEPGQASQIKVTFQPLIALIHEVQATCWYGEGSQQRTSIQLQAVAKCAQLLVSIRHKRLEDQDAEGFQKLLHFGSVAVGCTLERQIRLHNPSAVGTGREGQQQDSWPPGPEFPKITPLHNAPVSLYTFGPKSHVTHVNCPQGCPFPPLGAGVHLSSPELLQEQL</sequence>
<keyword evidence="8" id="KW-0282">Flagellum</keyword>
<evidence type="ECO:0000313" key="8">
    <source>
        <dbReference type="EMBL" id="KAK2108452.1"/>
    </source>
</evidence>
<comment type="caution">
    <text evidence="8">The sequence shown here is derived from an EMBL/GenBank/DDBJ whole genome shotgun (WGS) entry which is preliminary data.</text>
</comment>
<proteinExistence type="predicted"/>
<dbReference type="InterPro" id="IPR052614">
    <property type="entry name" value="CFAP65"/>
</dbReference>
<gene>
    <name evidence="8" type="primary">CFAP65_1</name>
    <name evidence="8" type="ORF">P7K49_013617</name>
</gene>
<feature type="region of interest" description="Disordered" evidence="6">
    <location>
        <begin position="293"/>
        <end position="315"/>
    </location>
</feature>
<evidence type="ECO:0000313" key="9">
    <source>
        <dbReference type="Proteomes" id="UP001266305"/>
    </source>
</evidence>
<evidence type="ECO:0000256" key="2">
    <source>
        <dbReference type="ARBA" id="ARBA00004496"/>
    </source>
</evidence>
<keyword evidence="5" id="KW-0966">Cell projection</keyword>
<evidence type="ECO:0000259" key="7">
    <source>
        <dbReference type="Pfam" id="PF22544"/>
    </source>
</evidence>
<dbReference type="PANTHER" id="PTHR46127">
    <property type="entry name" value="CILIA- AND FLAGELLA-ASSOCIATED PROTEIN 65"/>
    <property type="match status" value="1"/>
</dbReference>
<organism evidence="8 9">
    <name type="scientific">Saguinus oedipus</name>
    <name type="common">Cotton-top tamarin</name>
    <name type="synonym">Oedipomidas oedipus</name>
    <dbReference type="NCBI Taxonomy" id="9490"/>
    <lineage>
        <taxon>Eukaryota</taxon>
        <taxon>Metazoa</taxon>
        <taxon>Chordata</taxon>
        <taxon>Craniata</taxon>
        <taxon>Vertebrata</taxon>
        <taxon>Euteleostomi</taxon>
        <taxon>Mammalia</taxon>
        <taxon>Eutheria</taxon>
        <taxon>Euarchontoglires</taxon>
        <taxon>Primates</taxon>
        <taxon>Haplorrhini</taxon>
        <taxon>Platyrrhini</taxon>
        <taxon>Cebidae</taxon>
        <taxon>Callitrichinae</taxon>
        <taxon>Saguinus</taxon>
    </lineage>
</organism>
<dbReference type="Gene3D" id="2.60.40.10">
    <property type="entry name" value="Immunoglobulins"/>
    <property type="match status" value="1"/>
</dbReference>
<evidence type="ECO:0000256" key="1">
    <source>
        <dbReference type="ARBA" id="ARBA00004138"/>
    </source>
</evidence>
<reference evidence="8 9" key="1">
    <citation type="submission" date="2023-05" db="EMBL/GenBank/DDBJ databases">
        <title>B98-5 Cell Line De Novo Hybrid Assembly: An Optical Mapping Approach.</title>
        <authorList>
            <person name="Kananen K."/>
            <person name="Auerbach J.A."/>
            <person name="Kautto E."/>
            <person name="Blachly J.S."/>
        </authorList>
    </citation>
    <scope>NUCLEOTIDE SEQUENCE [LARGE SCALE GENOMIC DNA]</scope>
    <source>
        <strain evidence="8">B95-8</strain>
        <tissue evidence="8">Cell line</tissue>
    </source>
</reference>
<evidence type="ECO:0000256" key="5">
    <source>
        <dbReference type="ARBA" id="ARBA00023273"/>
    </source>
</evidence>
<dbReference type="PANTHER" id="PTHR46127:SF1">
    <property type="entry name" value="CILIA- AND FLAGELLA-ASSOCIATED PROTEIN 65"/>
    <property type="match status" value="1"/>
</dbReference>
<evidence type="ECO:0000256" key="3">
    <source>
        <dbReference type="ARBA" id="ARBA00022490"/>
    </source>
</evidence>
<keyword evidence="3" id="KW-0963">Cytoplasm</keyword>
<keyword evidence="9" id="KW-1185">Reference proteome</keyword>
<dbReference type="Pfam" id="PF22544">
    <property type="entry name" value="HYDIN_VesB_CFA65-like_Ig"/>
    <property type="match status" value="1"/>
</dbReference>
<evidence type="ECO:0000256" key="4">
    <source>
        <dbReference type="ARBA" id="ARBA00023069"/>
    </source>
</evidence>
<feature type="domain" description="HYDIN/VesB/CFA65-like Ig-like" evidence="7">
    <location>
        <begin position="157"/>
        <end position="242"/>
    </location>
</feature>
<dbReference type="InterPro" id="IPR053879">
    <property type="entry name" value="HYDIN_VesB_CFA65-like_Ig"/>
</dbReference>
<dbReference type="EMBL" id="JASSZA010000006">
    <property type="protein sequence ID" value="KAK2108452.1"/>
    <property type="molecule type" value="Genomic_DNA"/>
</dbReference>